<proteinExistence type="predicted"/>
<dbReference type="GO" id="GO:0005524">
    <property type="term" value="F:ATP binding"/>
    <property type="evidence" value="ECO:0007669"/>
    <property type="project" value="UniProtKB-KW"/>
</dbReference>
<dbReference type="InterPro" id="IPR008995">
    <property type="entry name" value="Mo/tungstate-bd_C_term_dom"/>
</dbReference>
<dbReference type="PANTHER" id="PTHR42781:SF4">
    <property type="entry name" value="SPERMIDINE_PUTRESCINE IMPORT ATP-BINDING PROTEIN POTA"/>
    <property type="match status" value="1"/>
</dbReference>
<sequence length="343" mass="37928">MSYLQIEKLKIGYGENIVLHDIHLAVEKGEMIALLGPSGCGKTTLLNALCGFIPVRSGVIAVNGRDITHSTPEQRNITMVFQSYALWPHFTVAQNIGYGLKVRRVKKEAIAQRVQELLKIVNLENYADIKVTALSGGQRQRVALARALAIEPDVLVLDEPLSNLDAKVRLNVRHEIKALQKKLGFTSLIVTHDQQEALVMADRIAVLNNGRIEQMGTPEDIYHRPATPFVADFMGADNCMTRADAGGETLYFRSSDVNMHRPLTQPEQPGLVLNGVVEESAFLGHQYRHSVRCDGQIFLADSTQFWPVRTPVILHVPETALHVFASFASSQPTHSFSGETSCP</sequence>
<evidence type="ECO:0000256" key="1">
    <source>
        <dbReference type="ARBA" id="ARBA00022448"/>
    </source>
</evidence>
<organism evidence="5 6">
    <name type="scientific">Kosakonia pseudosacchari</name>
    <dbReference type="NCBI Taxonomy" id="1646340"/>
    <lineage>
        <taxon>Bacteria</taxon>
        <taxon>Pseudomonadati</taxon>
        <taxon>Pseudomonadota</taxon>
        <taxon>Gammaproteobacteria</taxon>
        <taxon>Enterobacterales</taxon>
        <taxon>Enterobacteriaceae</taxon>
        <taxon>Kosakonia</taxon>
    </lineage>
</organism>
<dbReference type="SMART" id="SM00382">
    <property type="entry name" value="AAA"/>
    <property type="match status" value="1"/>
</dbReference>
<dbReference type="InterPro" id="IPR017871">
    <property type="entry name" value="ABC_transporter-like_CS"/>
</dbReference>
<evidence type="ECO:0000259" key="4">
    <source>
        <dbReference type="PROSITE" id="PS50893"/>
    </source>
</evidence>
<feature type="domain" description="ABC transporter" evidence="4">
    <location>
        <begin position="4"/>
        <end position="234"/>
    </location>
</feature>
<dbReference type="Proteomes" id="UP000219642">
    <property type="component" value="Unassembled WGS sequence"/>
</dbReference>
<evidence type="ECO:0000313" key="6">
    <source>
        <dbReference type="Proteomes" id="UP000219642"/>
    </source>
</evidence>
<dbReference type="SUPFAM" id="SSF50331">
    <property type="entry name" value="MOP-like"/>
    <property type="match status" value="1"/>
</dbReference>
<name>A0ABX4IKC2_9ENTR</name>
<dbReference type="Pfam" id="PF00005">
    <property type="entry name" value="ABC_tran"/>
    <property type="match status" value="1"/>
</dbReference>
<keyword evidence="6" id="KW-1185">Reference proteome</keyword>
<dbReference type="InterPro" id="IPR003593">
    <property type="entry name" value="AAA+_ATPase"/>
</dbReference>
<reference evidence="5 6" key="1">
    <citation type="submission" date="2017-06" db="EMBL/GenBank/DDBJ databases">
        <title>Draft genome sequence of nitrogen-fixing Kosakonia pseudosacchari strain NN143 isolated from sugarcane roots.</title>
        <authorList>
            <person name="Li Y."/>
            <person name="Li S."/>
            <person name="Lin L."/>
            <person name="Wu X."/>
            <person name="Yang L."/>
            <person name="Li Y."/>
            <person name="An Q."/>
        </authorList>
    </citation>
    <scope>NUCLEOTIDE SEQUENCE [LARGE SCALE GENOMIC DNA]</scope>
    <source>
        <strain evidence="5 6">NN143</strain>
    </source>
</reference>
<dbReference type="PROSITE" id="PS50893">
    <property type="entry name" value="ABC_TRANSPORTER_2"/>
    <property type="match status" value="1"/>
</dbReference>
<keyword evidence="1" id="KW-0813">Transport</keyword>
<dbReference type="PROSITE" id="PS00211">
    <property type="entry name" value="ABC_TRANSPORTER_1"/>
    <property type="match status" value="1"/>
</dbReference>
<evidence type="ECO:0000256" key="2">
    <source>
        <dbReference type="ARBA" id="ARBA00022741"/>
    </source>
</evidence>
<dbReference type="PANTHER" id="PTHR42781">
    <property type="entry name" value="SPERMIDINE/PUTRESCINE IMPORT ATP-BINDING PROTEIN POTA"/>
    <property type="match status" value="1"/>
</dbReference>
<evidence type="ECO:0000313" key="5">
    <source>
        <dbReference type="EMBL" id="PDO83902.1"/>
    </source>
</evidence>
<dbReference type="EMBL" id="NITV01000011">
    <property type="protein sequence ID" value="PDO83902.1"/>
    <property type="molecule type" value="Genomic_DNA"/>
</dbReference>
<dbReference type="InterPro" id="IPR050093">
    <property type="entry name" value="ABC_SmlMolc_Importer"/>
</dbReference>
<keyword evidence="3 5" id="KW-0067">ATP-binding</keyword>
<protein>
    <submittedName>
        <fullName evidence="5">Fe3+/spermidine/putrescine ABC transporter ATP-binding protein</fullName>
    </submittedName>
</protein>
<comment type="caution">
    <text evidence="5">The sequence shown here is derived from an EMBL/GenBank/DDBJ whole genome shotgun (WGS) entry which is preliminary data.</text>
</comment>
<accession>A0ABX4IKC2</accession>
<gene>
    <name evidence="5" type="ORF">BK796_19080</name>
</gene>
<keyword evidence="2" id="KW-0547">Nucleotide-binding</keyword>
<dbReference type="Gene3D" id="3.40.50.300">
    <property type="entry name" value="P-loop containing nucleotide triphosphate hydrolases"/>
    <property type="match status" value="1"/>
</dbReference>
<dbReference type="RefSeq" id="WP_097401646.1">
    <property type="nucleotide sequence ID" value="NZ_CP158850.1"/>
</dbReference>
<dbReference type="InterPro" id="IPR027417">
    <property type="entry name" value="P-loop_NTPase"/>
</dbReference>
<evidence type="ECO:0000256" key="3">
    <source>
        <dbReference type="ARBA" id="ARBA00022840"/>
    </source>
</evidence>
<dbReference type="InterPro" id="IPR003439">
    <property type="entry name" value="ABC_transporter-like_ATP-bd"/>
</dbReference>
<dbReference type="SUPFAM" id="SSF52540">
    <property type="entry name" value="P-loop containing nucleoside triphosphate hydrolases"/>
    <property type="match status" value="1"/>
</dbReference>